<dbReference type="RefSeq" id="WP_380903970.1">
    <property type="nucleotide sequence ID" value="NZ_JBHUFU010000019.1"/>
</dbReference>
<dbReference type="PROSITE" id="PS50977">
    <property type="entry name" value="HTH_TETR_2"/>
    <property type="match status" value="1"/>
</dbReference>
<dbReference type="Pfam" id="PF00440">
    <property type="entry name" value="TetR_N"/>
    <property type="match status" value="1"/>
</dbReference>
<dbReference type="InterPro" id="IPR009057">
    <property type="entry name" value="Homeodomain-like_sf"/>
</dbReference>
<keyword evidence="7" id="KW-1185">Reference proteome</keyword>
<feature type="DNA-binding region" description="H-T-H motif" evidence="4">
    <location>
        <begin position="31"/>
        <end position="50"/>
    </location>
</feature>
<sequence>MVKQERAVRTRANVLRAAAAEFDRSGYDGTSLSKVSKAAGLSVGALTFHFSTKAELADAVLEEGWSVTRAALERVTKESAPPLRTIIDLTLELARLMEEEVSVRSAVRLARELPAVPPWSDGWLPTVRELLDEAHRTGQLREDALPTDVTTLVDHLTSGAEAYLRSRLASKSEYESAVARLERVWRLVLAGVSKEGVPEPPDRSPARG</sequence>
<evidence type="ECO:0000313" key="7">
    <source>
        <dbReference type="Proteomes" id="UP001597365"/>
    </source>
</evidence>
<dbReference type="InterPro" id="IPR023772">
    <property type="entry name" value="DNA-bd_HTH_TetR-type_CS"/>
</dbReference>
<organism evidence="6 7">
    <name type="scientific">Streptomyces desertarenae</name>
    <dbReference type="NCBI Taxonomy" id="2666184"/>
    <lineage>
        <taxon>Bacteria</taxon>
        <taxon>Bacillati</taxon>
        <taxon>Actinomycetota</taxon>
        <taxon>Actinomycetes</taxon>
        <taxon>Kitasatosporales</taxon>
        <taxon>Streptomycetaceae</taxon>
        <taxon>Streptomyces</taxon>
    </lineage>
</organism>
<dbReference type="InterPro" id="IPR047923">
    <property type="entry name" value="ArpA-like"/>
</dbReference>
<evidence type="ECO:0000313" key="6">
    <source>
        <dbReference type="EMBL" id="MFD1832756.1"/>
    </source>
</evidence>
<dbReference type="SUPFAM" id="SSF48498">
    <property type="entry name" value="Tetracyclin repressor-like, C-terminal domain"/>
    <property type="match status" value="1"/>
</dbReference>
<comment type="caution">
    <text evidence="6">The sequence shown here is derived from an EMBL/GenBank/DDBJ whole genome shotgun (WGS) entry which is preliminary data.</text>
</comment>
<dbReference type="PROSITE" id="PS01081">
    <property type="entry name" value="HTH_TETR_1"/>
    <property type="match status" value="1"/>
</dbReference>
<keyword evidence="2 4" id="KW-0238">DNA-binding</keyword>
<dbReference type="InterPro" id="IPR050109">
    <property type="entry name" value="HTH-type_TetR-like_transc_reg"/>
</dbReference>
<dbReference type="PANTHER" id="PTHR30055">
    <property type="entry name" value="HTH-TYPE TRANSCRIPTIONAL REGULATOR RUTR"/>
    <property type="match status" value="1"/>
</dbReference>
<dbReference type="NCBIfam" id="NF041196">
    <property type="entry name" value="ScbR_bind_reg"/>
    <property type="match status" value="1"/>
</dbReference>
<feature type="domain" description="HTH tetR-type" evidence="5">
    <location>
        <begin position="8"/>
        <end position="68"/>
    </location>
</feature>
<protein>
    <submittedName>
        <fullName evidence="6">ScbR family autoregulator-binding transcription factor</fullName>
    </submittedName>
</protein>
<dbReference type="InterPro" id="IPR001647">
    <property type="entry name" value="HTH_TetR"/>
</dbReference>
<dbReference type="InterPro" id="IPR036271">
    <property type="entry name" value="Tet_transcr_reg_TetR-rel_C_sf"/>
</dbReference>
<accession>A0ABW4PTP1</accession>
<dbReference type="Proteomes" id="UP001597365">
    <property type="component" value="Unassembled WGS sequence"/>
</dbReference>
<evidence type="ECO:0000256" key="2">
    <source>
        <dbReference type="ARBA" id="ARBA00023125"/>
    </source>
</evidence>
<evidence type="ECO:0000256" key="1">
    <source>
        <dbReference type="ARBA" id="ARBA00023015"/>
    </source>
</evidence>
<evidence type="ECO:0000256" key="4">
    <source>
        <dbReference type="PROSITE-ProRule" id="PRU00335"/>
    </source>
</evidence>
<dbReference type="PRINTS" id="PR00455">
    <property type="entry name" value="HTHTETR"/>
</dbReference>
<gene>
    <name evidence="6" type="ORF">ACFSJS_24380</name>
</gene>
<keyword evidence="1" id="KW-0805">Transcription regulation</keyword>
<keyword evidence="3" id="KW-0804">Transcription</keyword>
<dbReference type="SUPFAM" id="SSF46689">
    <property type="entry name" value="Homeodomain-like"/>
    <property type="match status" value="1"/>
</dbReference>
<dbReference type="PANTHER" id="PTHR30055:SF234">
    <property type="entry name" value="HTH-TYPE TRANSCRIPTIONAL REGULATOR BETI"/>
    <property type="match status" value="1"/>
</dbReference>
<evidence type="ECO:0000259" key="5">
    <source>
        <dbReference type="PROSITE" id="PS50977"/>
    </source>
</evidence>
<name>A0ABW4PTP1_9ACTN</name>
<dbReference type="EMBL" id="JBHUFU010000019">
    <property type="protein sequence ID" value="MFD1832756.1"/>
    <property type="molecule type" value="Genomic_DNA"/>
</dbReference>
<reference evidence="7" key="1">
    <citation type="journal article" date="2019" name="Int. J. Syst. Evol. Microbiol.">
        <title>The Global Catalogue of Microorganisms (GCM) 10K type strain sequencing project: providing services to taxonomists for standard genome sequencing and annotation.</title>
        <authorList>
            <consortium name="The Broad Institute Genomics Platform"/>
            <consortium name="The Broad Institute Genome Sequencing Center for Infectious Disease"/>
            <person name="Wu L."/>
            <person name="Ma J."/>
        </authorList>
    </citation>
    <scope>NUCLEOTIDE SEQUENCE [LARGE SCALE GENOMIC DNA]</scope>
    <source>
        <strain evidence="7">CGMCC 4.7455</strain>
    </source>
</reference>
<dbReference type="Gene3D" id="1.10.357.10">
    <property type="entry name" value="Tetracycline Repressor, domain 2"/>
    <property type="match status" value="1"/>
</dbReference>
<evidence type="ECO:0000256" key="3">
    <source>
        <dbReference type="ARBA" id="ARBA00023163"/>
    </source>
</evidence>
<proteinExistence type="predicted"/>